<dbReference type="InterPro" id="IPR042099">
    <property type="entry name" value="ANL_N_sf"/>
</dbReference>
<dbReference type="PROSITE" id="PS00455">
    <property type="entry name" value="AMP_BINDING"/>
    <property type="match status" value="1"/>
</dbReference>
<dbReference type="Pfam" id="PF00550">
    <property type="entry name" value="PP-binding"/>
    <property type="match status" value="1"/>
</dbReference>
<feature type="compositionally biased region" description="Low complexity" evidence="3">
    <location>
        <begin position="603"/>
        <end position="620"/>
    </location>
</feature>
<name>A0A136PXD3_9ACTN</name>
<feature type="domain" description="Carrier" evidence="4">
    <location>
        <begin position="517"/>
        <end position="592"/>
    </location>
</feature>
<dbReference type="Pfam" id="PF00501">
    <property type="entry name" value="AMP-binding"/>
    <property type="match status" value="1"/>
</dbReference>
<organism evidence="5 6">
    <name type="scientific">Micromonospora rosaria</name>
    <dbReference type="NCBI Taxonomy" id="47874"/>
    <lineage>
        <taxon>Bacteria</taxon>
        <taxon>Bacillati</taxon>
        <taxon>Actinomycetota</taxon>
        <taxon>Actinomycetes</taxon>
        <taxon>Micromonosporales</taxon>
        <taxon>Micromonosporaceae</taxon>
        <taxon>Micromonospora</taxon>
    </lineage>
</organism>
<dbReference type="Gene3D" id="3.30.300.30">
    <property type="match status" value="1"/>
</dbReference>
<dbReference type="InterPro" id="IPR020845">
    <property type="entry name" value="AMP-binding_CS"/>
</dbReference>
<protein>
    <submittedName>
        <fullName evidence="5">Amino acid adenylation protein</fullName>
    </submittedName>
</protein>
<dbReference type="EMBL" id="LRQV01000009">
    <property type="protein sequence ID" value="KXK63139.1"/>
    <property type="molecule type" value="Genomic_DNA"/>
</dbReference>
<dbReference type="InterPro" id="IPR045851">
    <property type="entry name" value="AMP-bd_C_sf"/>
</dbReference>
<proteinExistence type="predicted"/>
<evidence type="ECO:0000313" key="5">
    <source>
        <dbReference type="EMBL" id="KXK63139.1"/>
    </source>
</evidence>
<evidence type="ECO:0000256" key="1">
    <source>
        <dbReference type="ARBA" id="ARBA00022450"/>
    </source>
</evidence>
<accession>A0A136PXD3</accession>
<dbReference type="InterPro" id="IPR020806">
    <property type="entry name" value="PKS_PP-bd"/>
</dbReference>
<dbReference type="SUPFAM" id="SSF56801">
    <property type="entry name" value="Acetyl-CoA synthetase-like"/>
    <property type="match status" value="1"/>
</dbReference>
<dbReference type="InterPro" id="IPR036736">
    <property type="entry name" value="ACP-like_sf"/>
</dbReference>
<gene>
    <name evidence="5" type="ORF">AWW66_04795</name>
</gene>
<keyword evidence="1" id="KW-0596">Phosphopantetheine</keyword>
<dbReference type="GO" id="GO:0043041">
    <property type="term" value="P:amino acid activation for nonribosomal peptide biosynthetic process"/>
    <property type="evidence" value="ECO:0007669"/>
    <property type="project" value="TreeGrafter"/>
</dbReference>
<dbReference type="Gene3D" id="1.10.1200.10">
    <property type="entry name" value="ACP-like"/>
    <property type="match status" value="1"/>
</dbReference>
<dbReference type="InterPro" id="IPR009081">
    <property type="entry name" value="PP-bd_ACP"/>
</dbReference>
<dbReference type="PANTHER" id="PTHR45527">
    <property type="entry name" value="NONRIBOSOMAL PEPTIDE SYNTHETASE"/>
    <property type="match status" value="1"/>
</dbReference>
<sequence>MHEAVARFAADRPDHPALQTHTGPVTYRDLDAWAGRIVADLTAAGVGRGARVGVLTEPSPAMVAAVVGILRCGAAYVPVDASWPDRRIADVLTDARVAAVVTGDDGDAARLGAPTVPVVPAGTAPPAGTTPPAGPAGPVAAGGVGGPVHGDDAAYLIYTSGSTGEPKGVRVNHAHLAAATLARRLVYPGAPVFLLVSPLAFDSSVAGLWGTLTAGGTLVVAGRDEVRDAERLVDLIRRHGVTQTLCVPSLYGVLLDAADRAGGDALATLETVVVAGEPLPQPLVDRHFARPGAGALVNEYGPTEATVWCTYHRLTAPGPVSIGRPVPGTRIYLLDDDGRPVPMGDEGEIHVGGAGVSAGYVGRPDATARAFLPDPFVADGSALMYRTGDRARWNPDGTLHFVGRRDHQVKIRGHRIELGAVESALRAVPGVRDAVVVPDTGYATLVGFVQADAGTDAETVRRDLAGRLPGAWVPGRIRLLAHFPLTFSGKVDREQLRAAADEPEPGPRPAAPAAPAATGPTATAAVASAWAEVLKVGEIPADANFFDLGGHSLAMFQLQDALERHTGVRPSVVALFQHPTVQAQADLIGSGGSRAGRGRPDRSQAVARRAQAVARRTQAVRARRQAATRERA</sequence>
<dbReference type="InterPro" id="IPR000873">
    <property type="entry name" value="AMP-dep_synth/lig_dom"/>
</dbReference>
<reference evidence="5 6" key="1">
    <citation type="submission" date="2016-01" db="EMBL/GenBank/DDBJ databases">
        <title>Whole genome sequence and analysis of Micromonospora rosaria DSM 803, which can produce antibacterial substance rosamicin.</title>
        <authorList>
            <person name="Yang H."/>
            <person name="He X."/>
            <person name="Zhu D."/>
        </authorList>
    </citation>
    <scope>NUCLEOTIDE SEQUENCE [LARGE SCALE GENOMIC DNA]</scope>
    <source>
        <strain evidence="5 6">DSM 803</strain>
    </source>
</reference>
<evidence type="ECO:0000256" key="2">
    <source>
        <dbReference type="ARBA" id="ARBA00022553"/>
    </source>
</evidence>
<keyword evidence="2" id="KW-0597">Phosphoprotein</keyword>
<dbReference type="GO" id="GO:0031177">
    <property type="term" value="F:phosphopantetheine binding"/>
    <property type="evidence" value="ECO:0007669"/>
    <property type="project" value="InterPro"/>
</dbReference>
<dbReference type="InterPro" id="IPR010071">
    <property type="entry name" value="AA_adenyl_dom"/>
</dbReference>
<feature type="region of interest" description="Disordered" evidence="3">
    <location>
        <begin position="589"/>
        <end position="632"/>
    </location>
</feature>
<keyword evidence="6" id="KW-1185">Reference proteome</keyword>
<dbReference type="GO" id="GO:0005737">
    <property type="term" value="C:cytoplasm"/>
    <property type="evidence" value="ECO:0007669"/>
    <property type="project" value="TreeGrafter"/>
</dbReference>
<dbReference type="SMART" id="SM00823">
    <property type="entry name" value="PKS_PP"/>
    <property type="match status" value="1"/>
</dbReference>
<dbReference type="GO" id="GO:0044550">
    <property type="term" value="P:secondary metabolite biosynthetic process"/>
    <property type="evidence" value="ECO:0007669"/>
    <property type="project" value="TreeGrafter"/>
</dbReference>
<evidence type="ECO:0000256" key="3">
    <source>
        <dbReference type="SAM" id="MobiDB-lite"/>
    </source>
</evidence>
<dbReference type="Gene3D" id="3.40.50.12780">
    <property type="entry name" value="N-terminal domain of ligase-like"/>
    <property type="match status" value="1"/>
</dbReference>
<dbReference type="PANTHER" id="PTHR45527:SF1">
    <property type="entry name" value="FATTY ACID SYNTHASE"/>
    <property type="match status" value="1"/>
</dbReference>
<dbReference type="Pfam" id="PF13193">
    <property type="entry name" value="AMP-binding_C"/>
    <property type="match status" value="1"/>
</dbReference>
<dbReference type="AlphaFoldDB" id="A0A136PXD3"/>
<dbReference type="InterPro" id="IPR025110">
    <property type="entry name" value="AMP-bd_C"/>
</dbReference>
<feature type="region of interest" description="Disordered" evidence="3">
    <location>
        <begin position="497"/>
        <end position="519"/>
    </location>
</feature>
<evidence type="ECO:0000259" key="4">
    <source>
        <dbReference type="PROSITE" id="PS50075"/>
    </source>
</evidence>
<dbReference type="SUPFAM" id="SSF47336">
    <property type="entry name" value="ACP-like"/>
    <property type="match status" value="1"/>
</dbReference>
<comment type="caution">
    <text evidence="5">The sequence shown here is derived from an EMBL/GenBank/DDBJ whole genome shotgun (WGS) entry which is preliminary data.</text>
</comment>
<evidence type="ECO:0000313" key="6">
    <source>
        <dbReference type="Proteomes" id="UP000070620"/>
    </source>
</evidence>
<dbReference type="PROSITE" id="PS50075">
    <property type="entry name" value="CARRIER"/>
    <property type="match status" value="1"/>
</dbReference>
<dbReference type="CDD" id="cd05930">
    <property type="entry name" value="A_NRPS"/>
    <property type="match status" value="1"/>
</dbReference>
<dbReference type="NCBIfam" id="TIGR01733">
    <property type="entry name" value="AA-adenyl-dom"/>
    <property type="match status" value="1"/>
</dbReference>
<dbReference type="Proteomes" id="UP000070620">
    <property type="component" value="Unassembled WGS sequence"/>
</dbReference>